<reference evidence="2" key="1">
    <citation type="submission" date="2020-02" db="EMBL/GenBank/DDBJ databases">
        <authorList>
            <person name="Meier V. D."/>
        </authorList>
    </citation>
    <scope>NUCLEOTIDE SEQUENCE</scope>
    <source>
        <strain evidence="2">AVDCRST_MAG13</strain>
    </source>
</reference>
<dbReference type="GO" id="GO:0017000">
    <property type="term" value="P:antibiotic biosynthetic process"/>
    <property type="evidence" value="ECO:0007669"/>
    <property type="project" value="UniProtKB-ARBA"/>
</dbReference>
<dbReference type="GO" id="GO:0008194">
    <property type="term" value="F:UDP-glycosyltransferase activity"/>
    <property type="evidence" value="ECO:0007669"/>
    <property type="project" value="InterPro"/>
</dbReference>
<dbReference type="CDD" id="cd03784">
    <property type="entry name" value="GT1_Gtf-like"/>
    <property type="match status" value="1"/>
</dbReference>
<protein>
    <submittedName>
        <fullName evidence="2">Glycosyltransferase, MGT family</fullName>
    </submittedName>
</protein>
<dbReference type="InterPro" id="IPR050426">
    <property type="entry name" value="Glycosyltransferase_28"/>
</dbReference>
<feature type="domain" description="Erythromycin biosynthesis protein CIII-like C-terminal" evidence="1">
    <location>
        <begin position="298"/>
        <end position="414"/>
    </location>
</feature>
<keyword evidence="2" id="KW-0808">Transferase</keyword>
<dbReference type="InterPro" id="IPR002213">
    <property type="entry name" value="UDP_glucos_trans"/>
</dbReference>
<name>A0A6J4S392_9ACTN</name>
<dbReference type="PANTHER" id="PTHR48050">
    <property type="entry name" value="STEROL 3-BETA-GLUCOSYLTRANSFERASE"/>
    <property type="match status" value="1"/>
</dbReference>
<proteinExistence type="predicted"/>
<dbReference type="InterPro" id="IPR010610">
    <property type="entry name" value="EryCIII-like_C"/>
</dbReference>
<evidence type="ECO:0000259" key="1">
    <source>
        <dbReference type="Pfam" id="PF06722"/>
    </source>
</evidence>
<dbReference type="SUPFAM" id="SSF53756">
    <property type="entry name" value="UDP-Glycosyltransferase/glycogen phosphorylase"/>
    <property type="match status" value="1"/>
</dbReference>
<sequence>MTDYLLAAWDGGGATPPLLDLARSLLARGHDVRILADPVLRDEVEAIGAAYVPWSRAPHRTAKGAEHDLFKDWETRTPFGAFARVRDRLMCGRAADVAADVTAELDRRPADVVVAEVVFLGALIAAEARGIPCAGLLTTLNPLPTEGLPPFGPALGPARGPVGRLRDGALARMTERLWDSGLGPVNAARAGYGLPPLAHTLDQIARPERVLLLTSAAFDRPRPAGAALGNLRYVGPRLHDPAWSGGWTPPAGDDPLVLVGLSSSYMRQEPVLRRAAAALGTLPVRGMITTGPEVDPAQVPAAANVTVVRAAPHREVMAHAAAVVSHCGHGTVMKALASGVPLVCLPMGRDQLEVAARVVALGAGVKLRAGASPAAIARAVRTVLEEPAYRERARAMAHVLAEEERADRAVAELEALAIRTDPVPTPAG</sequence>
<dbReference type="Gene3D" id="3.40.50.2000">
    <property type="entry name" value="Glycogen Phosphorylase B"/>
    <property type="match status" value="2"/>
</dbReference>
<dbReference type="PANTHER" id="PTHR48050:SF13">
    <property type="entry name" value="STEROL 3-BETA-GLUCOSYLTRANSFERASE UGT80A2"/>
    <property type="match status" value="1"/>
</dbReference>
<accession>A0A6J4S392</accession>
<dbReference type="Pfam" id="PF06722">
    <property type="entry name" value="EryCIII-like_C"/>
    <property type="match status" value="1"/>
</dbReference>
<dbReference type="EMBL" id="CADCVO010000213">
    <property type="protein sequence ID" value="CAA9484197.1"/>
    <property type="molecule type" value="Genomic_DNA"/>
</dbReference>
<evidence type="ECO:0000313" key="2">
    <source>
        <dbReference type="EMBL" id="CAA9484197.1"/>
    </source>
</evidence>
<dbReference type="GO" id="GO:0016758">
    <property type="term" value="F:hexosyltransferase activity"/>
    <property type="evidence" value="ECO:0007669"/>
    <property type="project" value="UniProtKB-ARBA"/>
</dbReference>
<organism evidence="2">
    <name type="scientific">uncultured Solirubrobacteraceae bacterium</name>
    <dbReference type="NCBI Taxonomy" id="1162706"/>
    <lineage>
        <taxon>Bacteria</taxon>
        <taxon>Bacillati</taxon>
        <taxon>Actinomycetota</taxon>
        <taxon>Thermoleophilia</taxon>
        <taxon>Solirubrobacterales</taxon>
        <taxon>Solirubrobacteraceae</taxon>
        <taxon>environmental samples</taxon>
    </lineage>
</organism>
<dbReference type="AlphaFoldDB" id="A0A6J4S392"/>
<gene>
    <name evidence="2" type="ORF">AVDCRST_MAG13-1348</name>
</gene>